<evidence type="ECO:0000313" key="7">
    <source>
        <dbReference type="Proteomes" id="UP000515163"/>
    </source>
</evidence>
<feature type="transmembrane region" description="Helical" evidence="6">
    <location>
        <begin position="72"/>
        <end position="98"/>
    </location>
</feature>
<dbReference type="KEGG" id="aten:116299767"/>
<dbReference type="OrthoDB" id="5970938at2759"/>
<dbReference type="Proteomes" id="UP000515163">
    <property type="component" value="Unplaced"/>
</dbReference>
<keyword evidence="4 6" id="KW-0472">Membrane</keyword>
<organism evidence="7 8">
    <name type="scientific">Actinia tenebrosa</name>
    <name type="common">Australian red waratah sea anemone</name>
    <dbReference type="NCBI Taxonomy" id="6105"/>
    <lineage>
        <taxon>Eukaryota</taxon>
        <taxon>Metazoa</taxon>
        <taxon>Cnidaria</taxon>
        <taxon>Anthozoa</taxon>
        <taxon>Hexacorallia</taxon>
        <taxon>Actiniaria</taxon>
        <taxon>Actiniidae</taxon>
        <taxon>Actinia</taxon>
    </lineage>
</organism>
<gene>
    <name evidence="8" type="primary">LOC116299767</name>
</gene>
<dbReference type="GeneID" id="116299767"/>
<feature type="region of interest" description="Disordered" evidence="5">
    <location>
        <begin position="237"/>
        <end position="288"/>
    </location>
</feature>
<dbReference type="AlphaFoldDB" id="A0A6P8IDK3"/>
<name>A0A6P8IDK3_ACTTE</name>
<dbReference type="InParanoid" id="A0A6P8IDK3"/>
<feature type="compositionally biased region" description="Polar residues" evidence="5">
    <location>
        <begin position="270"/>
        <end position="288"/>
    </location>
</feature>
<accession>A0A6P8IDK3</accession>
<evidence type="ECO:0000313" key="8">
    <source>
        <dbReference type="RefSeq" id="XP_031564347.1"/>
    </source>
</evidence>
<feature type="transmembrane region" description="Helical" evidence="6">
    <location>
        <begin position="15"/>
        <end position="34"/>
    </location>
</feature>
<sequence>MGCSPAKSLGIVGKIHIFLGVLAIVFGVVALEVAPHNSNGVFGMGIWLGGWMLITGVVGLVSAYNTKNFCTLGGFIGCCLVGMVSILVCSIILGVAVLKNFAFESTVTREYYKEYDYAKYIHDDYYKPQEYFDQRNKKGRIGCGVYGSLLSVMILDVLTSLASCYIGKNLINTEQVNIAGGSQRQRRSRQIPGSSGIRGRVIVINQSPTFVTGIPTQGGFVATPYYPGPKLPNYLDIYPEGGPTWQSPGTEVPQSTTPTASLGPPPAYTPNATDSTTTQEENQTTDSS</sequence>
<dbReference type="InterPro" id="IPR007237">
    <property type="entry name" value="CD20-like"/>
</dbReference>
<protein>
    <submittedName>
        <fullName evidence="8">Uncharacterized protein LOC116299767</fullName>
    </submittedName>
</protein>
<comment type="subcellular location">
    <subcellularLocation>
        <location evidence="1">Membrane</location>
        <topology evidence="1">Multi-pass membrane protein</topology>
    </subcellularLocation>
</comment>
<evidence type="ECO:0000256" key="4">
    <source>
        <dbReference type="ARBA" id="ARBA00023136"/>
    </source>
</evidence>
<keyword evidence="2 6" id="KW-0812">Transmembrane</keyword>
<evidence type="ECO:0000256" key="1">
    <source>
        <dbReference type="ARBA" id="ARBA00004141"/>
    </source>
</evidence>
<keyword evidence="7" id="KW-1185">Reference proteome</keyword>
<dbReference type="Pfam" id="PF04103">
    <property type="entry name" value="CD20"/>
    <property type="match status" value="1"/>
</dbReference>
<feature type="compositionally biased region" description="Polar residues" evidence="5">
    <location>
        <begin position="244"/>
        <end position="260"/>
    </location>
</feature>
<dbReference type="GO" id="GO:0016020">
    <property type="term" value="C:membrane"/>
    <property type="evidence" value="ECO:0007669"/>
    <property type="project" value="UniProtKB-SubCell"/>
</dbReference>
<evidence type="ECO:0000256" key="6">
    <source>
        <dbReference type="SAM" id="Phobius"/>
    </source>
</evidence>
<feature type="transmembrane region" description="Helical" evidence="6">
    <location>
        <begin position="46"/>
        <end position="66"/>
    </location>
</feature>
<evidence type="ECO:0000256" key="5">
    <source>
        <dbReference type="SAM" id="MobiDB-lite"/>
    </source>
</evidence>
<reference evidence="8" key="1">
    <citation type="submission" date="2025-08" db="UniProtKB">
        <authorList>
            <consortium name="RefSeq"/>
        </authorList>
    </citation>
    <scope>IDENTIFICATION</scope>
    <source>
        <tissue evidence="8">Tentacle</tissue>
    </source>
</reference>
<dbReference type="RefSeq" id="XP_031564347.1">
    <property type="nucleotide sequence ID" value="XM_031708487.1"/>
</dbReference>
<proteinExistence type="predicted"/>
<keyword evidence="3 6" id="KW-1133">Transmembrane helix</keyword>
<evidence type="ECO:0000256" key="3">
    <source>
        <dbReference type="ARBA" id="ARBA00022989"/>
    </source>
</evidence>
<evidence type="ECO:0000256" key="2">
    <source>
        <dbReference type="ARBA" id="ARBA00022692"/>
    </source>
</evidence>